<name>A0A9X1STD5_9ACTN</name>
<keyword evidence="4" id="KW-1185">Reference proteome</keyword>
<feature type="region of interest" description="Disordered" evidence="1">
    <location>
        <begin position="1"/>
        <end position="23"/>
    </location>
</feature>
<keyword evidence="2" id="KW-0472">Membrane</keyword>
<evidence type="ECO:0000256" key="1">
    <source>
        <dbReference type="SAM" id="MobiDB-lite"/>
    </source>
</evidence>
<dbReference type="RefSeq" id="WP_231441118.1">
    <property type="nucleotide sequence ID" value="NZ_JAJOMB010000005.1"/>
</dbReference>
<evidence type="ECO:0000256" key="2">
    <source>
        <dbReference type="SAM" id="Phobius"/>
    </source>
</evidence>
<keyword evidence="2" id="KW-1133">Transmembrane helix</keyword>
<organism evidence="3 4">
    <name type="scientific">Kineosporia babensis</name>
    <dbReference type="NCBI Taxonomy" id="499548"/>
    <lineage>
        <taxon>Bacteria</taxon>
        <taxon>Bacillati</taxon>
        <taxon>Actinomycetota</taxon>
        <taxon>Actinomycetes</taxon>
        <taxon>Kineosporiales</taxon>
        <taxon>Kineosporiaceae</taxon>
        <taxon>Kineosporia</taxon>
    </lineage>
</organism>
<gene>
    <name evidence="3" type="ORF">LR394_12285</name>
</gene>
<reference evidence="3" key="1">
    <citation type="submission" date="2021-11" db="EMBL/GenBank/DDBJ databases">
        <title>Streptomyces corallinus and Kineosporia corallina sp. nov., two new coral-derived marine actinobacteria.</title>
        <authorList>
            <person name="Buangrab K."/>
            <person name="Sutthacheep M."/>
            <person name="Yeemin T."/>
            <person name="Harunari E."/>
            <person name="Igarashi Y."/>
            <person name="Sripreechasak P."/>
            <person name="Kanchanasin P."/>
            <person name="Tanasupawat S."/>
            <person name="Phongsopitanun W."/>
        </authorList>
    </citation>
    <scope>NUCLEOTIDE SEQUENCE</scope>
    <source>
        <strain evidence="3">JCM 31032</strain>
    </source>
</reference>
<proteinExistence type="predicted"/>
<sequence length="179" mass="18781">MADDNGRRRPSPPSRPDPRGGPGAMLSALAVAGLLFGGAIALHYGKLPVFLTPATALGEEATVEGQLTNGSTVTDVTLVVSVPEKAKISEPKDKAEDQHVATVAVRVQNTSEQPIGVAGPGQSLRTDLAKSYDSLTEKTVEVAAGKTRTVKLQFLIPSNEDPDTLSLKVAEQTTKLDVR</sequence>
<feature type="transmembrane region" description="Helical" evidence="2">
    <location>
        <begin position="20"/>
        <end position="42"/>
    </location>
</feature>
<keyword evidence="2" id="KW-0812">Transmembrane</keyword>
<protein>
    <submittedName>
        <fullName evidence="3">DUF4352 domain-containing protein</fullName>
    </submittedName>
</protein>
<dbReference type="Proteomes" id="UP001138997">
    <property type="component" value="Unassembled WGS sequence"/>
</dbReference>
<dbReference type="AlphaFoldDB" id="A0A9X1STD5"/>
<comment type="caution">
    <text evidence="3">The sequence shown here is derived from an EMBL/GenBank/DDBJ whole genome shotgun (WGS) entry which is preliminary data.</text>
</comment>
<evidence type="ECO:0000313" key="4">
    <source>
        <dbReference type="Proteomes" id="UP001138997"/>
    </source>
</evidence>
<dbReference type="EMBL" id="JAJOMB010000005">
    <property type="protein sequence ID" value="MCD5311682.1"/>
    <property type="molecule type" value="Genomic_DNA"/>
</dbReference>
<accession>A0A9X1STD5</accession>
<evidence type="ECO:0000313" key="3">
    <source>
        <dbReference type="EMBL" id="MCD5311682.1"/>
    </source>
</evidence>